<reference evidence="9" key="1">
    <citation type="submission" date="2019-08" db="EMBL/GenBank/DDBJ databases">
        <title>The improved chromosome-level genome for the pearl oyster Pinctada fucata martensii using PacBio sequencing and Hi-C.</title>
        <authorList>
            <person name="Zheng Z."/>
        </authorList>
    </citation>
    <scope>NUCLEOTIDE SEQUENCE</scope>
    <source>
        <strain evidence="9">ZZ-2019</strain>
        <tissue evidence="9">Adductor muscle</tissue>
    </source>
</reference>
<dbReference type="Gene3D" id="1.20.5.4820">
    <property type="match status" value="1"/>
</dbReference>
<dbReference type="CDD" id="cd00124">
    <property type="entry name" value="MYSc"/>
    <property type="match status" value="1"/>
</dbReference>
<dbReference type="Pfam" id="PF12796">
    <property type="entry name" value="Ank_2"/>
    <property type="match status" value="1"/>
</dbReference>
<evidence type="ECO:0000256" key="7">
    <source>
        <dbReference type="SAM" id="MobiDB-lite"/>
    </source>
</evidence>
<feature type="compositionally biased region" description="Basic and acidic residues" evidence="7">
    <location>
        <begin position="1854"/>
        <end position="1885"/>
    </location>
</feature>
<feature type="compositionally biased region" description="Low complexity" evidence="7">
    <location>
        <begin position="1298"/>
        <end position="1317"/>
    </location>
</feature>
<comment type="similarity">
    <text evidence="6">Belongs to the TRAFAC class myosin-kinesin ATPase superfamily. Myosin family.</text>
</comment>
<dbReference type="PANTHER" id="PTHR47335:SF1">
    <property type="entry name" value="UNCONVENTIONAL MYOSIN-XVI"/>
    <property type="match status" value="1"/>
</dbReference>
<feature type="repeat" description="ANK" evidence="5">
    <location>
        <begin position="195"/>
        <end position="227"/>
    </location>
</feature>
<dbReference type="InterPro" id="IPR027417">
    <property type="entry name" value="P-loop_NTPase"/>
</dbReference>
<dbReference type="PANTHER" id="PTHR47335">
    <property type="entry name" value="UNCONVENTIONAL MYOSIN-XVI"/>
    <property type="match status" value="1"/>
</dbReference>
<dbReference type="SMART" id="SM00248">
    <property type="entry name" value="ANK"/>
    <property type="match status" value="4"/>
</dbReference>
<evidence type="ECO:0000313" key="10">
    <source>
        <dbReference type="Proteomes" id="UP001186944"/>
    </source>
</evidence>
<accession>A0AA88Y804</accession>
<dbReference type="InterPro" id="IPR036770">
    <property type="entry name" value="Ankyrin_rpt-contain_sf"/>
</dbReference>
<feature type="compositionally biased region" description="Polar residues" evidence="7">
    <location>
        <begin position="1727"/>
        <end position="1740"/>
    </location>
</feature>
<gene>
    <name evidence="9" type="ORF">FSP39_025127</name>
</gene>
<feature type="compositionally biased region" description="Low complexity" evidence="7">
    <location>
        <begin position="1343"/>
        <end position="1354"/>
    </location>
</feature>
<feature type="compositionally biased region" description="Basic residues" evidence="7">
    <location>
        <begin position="953"/>
        <end position="963"/>
    </location>
</feature>
<feature type="compositionally biased region" description="Low complexity" evidence="7">
    <location>
        <begin position="1929"/>
        <end position="1945"/>
    </location>
</feature>
<feature type="compositionally biased region" description="Basic and acidic residues" evidence="7">
    <location>
        <begin position="1668"/>
        <end position="1683"/>
    </location>
</feature>
<dbReference type="Gene3D" id="3.40.850.10">
    <property type="entry name" value="Kinesin motor domain"/>
    <property type="match status" value="1"/>
</dbReference>
<feature type="compositionally biased region" description="Low complexity" evidence="7">
    <location>
        <begin position="1430"/>
        <end position="1447"/>
    </location>
</feature>
<dbReference type="Gene3D" id="1.25.40.20">
    <property type="entry name" value="Ankyrin repeat-containing domain"/>
    <property type="match status" value="2"/>
</dbReference>
<dbReference type="Pfam" id="PF13857">
    <property type="entry name" value="Ank_5"/>
    <property type="match status" value="1"/>
</dbReference>
<evidence type="ECO:0000256" key="1">
    <source>
        <dbReference type="ARBA" id="ARBA00022741"/>
    </source>
</evidence>
<keyword evidence="6" id="KW-0009">Actin-binding</keyword>
<feature type="compositionally biased region" description="Acidic residues" evidence="7">
    <location>
        <begin position="2042"/>
        <end position="2051"/>
    </location>
</feature>
<dbReference type="PROSITE" id="PS50096">
    <property type="entry name" value="IQ"/>
    <property type="match status" value="1"/>
</dbReference>
<dbReference type="GO" id="GO:0016459">
    <property type="term" value="C:myosin complex"/>
    <property type="evidence" value="ECO:0007669"/>
    <property type="project" value="UniProtKB-KW"/>
</dbReference>
<feature type="compositionally biased region" description="Polar residues" evidence="7">
    <location>
        <begin position="1532"/>
        <end position="1552"/>
    </location>
</feature>
<dbReference type="SUPFAM" id="SSF48403">
    <property type="entry name" value="Ankyrin repeat"/>
    <property type="match status" value="1"/>
</dbReference>
<dbReference type="PROSITE" id="PS50297">
    <property type="entry name" value="ANK_REP_REGION"/>
    <property type="match status" value="3"/>
</dbReference>
<evidence type="ECO:0000256" key="4">
    <source>
        <dbReference type="ARBA" id="ARBA00023175"/>
    </source>
</evidence>
<keyword evidence="4 6" id="KW-0505">Motor protein</keyword>
<dbReference type="InterPro" id="IPR036961">
    <property type="entry name" value="Kinesin_motor_dom_sf"/>
</dbReference>
<dbReference type="Proteomes" id="UP001186944">
    <property type="component" value="Unassembled WGS sequence"/>
</dbReference>
<evidence type="ECO:0000259" key="8">
    <source>
        <dbReference type="PROSITE" id="PS51456"/>
    </source>
</evidence>
<dbReference type="GO" id="GO:0005524">
    <property type="term" value="F:ATP binding"/>
    <property type="evidence" value="ECO:0007669"/>
    <property type="project" value="UniProtKB-UniRule"/>
</dbReference>
<protein>
    <recommendedName>
        <fullName evidence="8">Myosin motor domain-containing protein</fullName>
    </recommendedName>
</protein>
<feature type="compositionally biased region" description="Pro residues" evidence="7">
    <location>
        <begin position="1512"/>
        <end position="1522"/>
    </location>
</feature>
<dbReference type="SMART" id="SM00242">
    <property type="entry name" value="MYSc"/>
    <property type="match status" value="1"/>
</dbReference>
<dbReference type="PROSITE" id="PS50088">
    <property type="entry name" value="ANK_REPEAT"/>
    <property type="match status" value="3"/>
</dbReference>
<dbReference type="InterPro" id="IPR002110">
    <property type="entry name" value="Ankyrin_rpt"/>
</dbReference>
<feature type="region of interest" description="Disordered" evidence="7">
    <location>
        <begin position="1288"/>
        <end position="1637"/>
    </location>
</feature>
<dbReference type="InterPro" id="IPR001609">
    <property type="entry name" value="Myosin_head_motor_dom-like"/>
</dbReference>
<feature type="region of interest" description="Actin-binding" evidence="6">
    <location>
        <begin position="986"/>
        <end position="1008"/>
    </location>
</feature>
<name>A0AA88Y804_PINIB</name>
<feature type="compositionally biased region" description="Pro residues" evidence="7">
    <location>
        <begin position="1744"/>
        <end position="1764"/>
    </location>
</feature>
<keyword evidence="10" id="KW-1185">Reference proteome</keyword>
<evidence type="ECO:0000256" key="6">
    <source>
        <dbReference type="PROSITE-ProRule" id="PRU00782"/>
    </source>
</evidence>
<dbReference type="PRINTS" id="PR00193">
    <property type="entry name" value="MYOSINHEAVY"/>
</dbReference>
<feature type="compositionally biased region" description="Pro residues" evidence="7">
    <location>
        <begin position="1558"/>
        <end position="1567"/>
    </location>
</feature>
<feature type="compositionally biased region" description="Pro residues" evidence="7">
    <location>
        <begin position="1479"/>
        <end position="1496"/>
    </location>
</feature>
<dbReference type="Pfam" id="PF00063">
    <property type="entry name" value="Myosin_head"/>
    <property type="match status" value="1"/>
</dbReference>
<keyword evidence="5" id="KW-0040">ANK repeat</keyword>
<feature type="region of interest" description="Disordered" evidence="7">
    <location>
        <begin position="2029"/>
        <end position="2051"/>
    </location>
</feature>
<feature type="region of interest" description="Disordered" evidence="7">
    <location>
        <begin position="1668"/>
        <end position="1784"/>
    </location>
</feature>
<comment type="caution">
    <text evidence="9">The sequence shown here is derived from an EMBL/GenBank/DDBJ whole genome shotgun (WGS) entry which is preliminary data.</text>
</comment>
<organism evidence="9 10">
    <name type="scientific">Pinctada imbricata</name>
    <name type="common">Atlantic pearl-oyster</name>
    <name type="synonym">Pinctada martensii</name>
    <dbReference type="NCBI Taxonomy" id="66713"/>
    <lineage>
        <taxon>Eukaryota</taxon>
        <taxon>Metazoa</taxon>
        <taxon>Spiralia</taxon>
        <taxon>Lophotrochozoa</taxon>
        <taxon>Mollusca</taxon>
        <taxon>Bivalvia</taxon>
        <taxon>Autobranchia</taxon>
        <taxon>Pteriomorphia</taxon>
        <taxon>Pterioida</taxon>
        <taxon>Pterioidea</taxon>
        <taxon>Pteriidae</taxon>
        <taxon>Pinctada</taxon>
    </lineage>
</organism>
<evidence type="ECO:0000313" key="9">
    <source>
        <dbReference type="EMBL" id="KAK3096266.1"/>
    </source>
</evidence>
<evidence type="ECO:0000256" key="3">
    <source>
        <dbReference type="ARBA" id="ARBA00023123"/>
    </source>
</evidence>
<dbReference type="InterPro" id="IPR052838">
    <property type="entry name" value="Myosin-XVI"/>
</dbReference>
<evidence type="ECO:0000256" key="5">
    <source>
        <dbReference type="PROSITE-ProRule" id="PRU00023"/>
    </source>
</evidence>
<feature type="domain" description="Myosin motor" evidence="8">
    <location>
        <begin position="392"/>
        <end position="1111"/>
    </location>
</feature>
<feature type="compositionally biased region" description="Polar residues" evidence="7">
    <location>
        <begin position="1767"/>
        <end position="1778"/>
    </location>
</feature>
<dbReference type="Gene3D" id="1.10.10.820">
    <property type="match status" value="1"/>
</dbReference>
<feature type="region of interest" description="Disordered" evidence="7">
    <location>
        <begin position="927"/>
        <end position="970"/>
    </location>
</feature>
<proteinExistence type="inferred from homology"/>
<dbReference type="Gene3D" id="1.20.58.530">
    <property type="match status" value="1"/>
</dbReference>
<dbReference type="PROSITE" id="PS51456">
    <property type="entry name" value="MYOSIN_MOTOR"/>
    <property type="match status" value="1"/>
</dbReference>
<dbReference type="GO" id="GO:0003779">
    <property type="term" value="F:actin binding"/>
    <property type="evidence" value="ECO:0007669"/>
    <property type="project" value="UniProtKB-KW"/>
</dbReference>
<dbReference type="EMBL" id="VSWD01000008">
    <property type="protein sequence ID" value="KAK3096266.1"/>
    <property type="molecule type" value="Genomic_DNA"/>
</dbReference>
<feature type="region of interest" description="Disordered" evidence="7">
    <location>
        <begin position="1854"/>
        <end position="2003"/>
    </location>
</feature>
<evidence type="ECO:0000256" key="2">
    <source>
        <dbReference type="ARBA" id="ARBA00022840"/>
    </source>
</evidence>
<feature type="compositionally biased region" description="Basic and acidic residues" evidence="7">
    <location>
        <begin position="1982"/>
        <end position="2003"/>
    </location>
</feature>
<keyword evidence="2 6" id="KW-0067">ATP-binding</keyword>
<feature type="compositionally biased region" description="Polar residues" evidence="7">
    <location>
        <begin position="1620"/>
        <end position="1635"/>
    </location>
</feature>
<sequence length="2051" mass="230161">MDQSVLDVLPLAQRQKVTRQLRQKQVEGYLAFIKTEGGGQGSFKKPRKANKKGTAVNFTTDFLLQDAVENFDDREEEDNVTMAELLLRHGADVNILDSDWWTPLHVACSCDSVEMVQFLLNNGADVTTLDVDGFFPIDHCSEGSESHQIVLQQMEAMGIDQKKHKELQLSIPRQMYRDVQNHVSTGGNVNKTSESGISLIHIACANGYRKVLRLLIKNGADVNTTDDLGWTPLHVAARFSQMKTVQSLLKSGADPLLKNVNNDTPLSIATADDVKTLLLKAERKKQKQVAWRASELVVDDEEDDEEDDGLTAGNLVRINSKTVRNRHSSLAKEDEILEAKKRLIYDTPDLSTERSTSEEDYEVPEEEEEEDVYVSKIWRNVDIASALLPAVMESDDLSNLPDISEASILKELNQRYSKGQIYTMIGNILMAVNPFKDLPLYSKAISARYHAKGNTNLPPHIYSTADWAHRCLIREQASQCCVISGESGSGKTESCKLLVQHLVSVAGSEESNLNQKISQVNPVLEAFGNARTVMNINSSRFAKYMELNFNTHGKITGARLTEYLLEKSRVVFQGEKECNFHIFYWLFSGVSHEEANLFHIKSLNKHRYLRQRDSDMSELICTANKEKFWELKECLKFIGFSQMEVQNIFMLLAALIHLGDITFRAAGNNDSAFVDNMEEVDLVSSMLELSGEELSGALTSEYTVTRGEQIKKERTVQQASDCRDALAKAIYSRLFSWIVNGINQMIQPIDPSSDNYQIGILDIFGFENFARNSFEQMCINVANEKMQSYTNEYIFQKEQQDCLQEGVPLIDLNYQSNQTILDAFSDRTLGVLAILDEESRFPKGTDSSLATKLHQSVGQKYPGVYKAPKDGGKTFTILHYAGAVKYYLDGVLEKNKDTLPNAVMYTMKTSNSLLIKEMFQSRVTRTGSIAPSYRQQRSRKQTTTKSPFDFFKKMKGGKQNKKPTKAESSVERKGPATMAFHFKNSLADLMTKVQSCKPHIVRCLRPNNTKTPMLFMPEYILAQLRYTGIAETIKIKKYGYSMRLKFHDFIVAYNSLYMCVIPSHSMIPESEKCKRMLQYCKVKPDSEGFKMGKTKVFLRDQELETLSNASKKVRERVIKAQAVARGYLARRRVQKLRQERRNRQEKQVSHTFQQLQFKQDQIWGILNDQRIHDKDRYETETKAEVVGEICKSLDDLETMLNEYVNVSELGKSGKTNEWSNDSTSLEDDYADVANLRTDMNGNVQYRGLPPPPCGAYIPINDAPPPSPREMYSHSGIYDVIPAQQNECERRAPAPPKRSPSTRLSTSSSRLSTSSTASDDMSEGHYHTHGSPSHTVSPKAQRRSAAALASPSHASKPFSYNFENQPLSPKGLRRASDTVPQYDGHRRVSNSPKYDVPSVSPGAGPMYEHIQSQPSNYSEVTGQNLQYVSAQSGSRQSPSHRPQSPGSPRLRRQSSDSRSPKLGRKNSGRLIPVDAVNPPRVIPNGPPSFPAPPPPVPVSARFVAAMSDRTRSPSPPLPPPPPELGDGSGRPLSPQTSLRQRALQSNLHLTQHPAQPVKSEPPTPPPISKIPGAKSSVSSFELGKKHQGSNSREESPVQSPTHHAQPTGLAAQLNKVKLQSVPKTTQNQTNLKSPSDVNRDLKKDALGIAAEIGQIVLKSTSKEVANIDITRDREDQTGSNEKFKLNHVKKTPAVQEQKATKSPTGELFLQKLRPTGGQKPWEKDMSPPSHSSDQSEMSTSMDDLPLPPPPPELMEELPPPPPAPQPVMETSTTPQTNGVARTPGANVMELRQMVERSQQKKKDNSSHSNMNLDEIDYSQIPGYVEITAAIPNWKRDMIEKKNKEKVDEYLVEMRRKQEEAEKWKDVPEWKRKLLEEKDKEKREKEAAMTQAITDWILPTTNDQNITVTSSSPSKLQHNQQRTHEQPPPSSSANVANSQQNQSQVAEQPPPSVAPNICNAAKPNTEPATRPPEPSSLTLAQQKICEKSNSESCQREDEERRRAEKQRQIELAAQMEREMADVPAWKREIMMKKGGNAPSNWGDEREDINRDDE</sequence>
<keyword evidence="3 6" id="KW-0518">Myosin</keyword>
<feature type="binding site" evidence="6">
    <location>
        <begin position="485"/>
        <end position="492"/>
    </location>
    <ligand>
        <name>ATP</name>
        <dbReference type="ChEBI" id="CHEBI:30616"/>
    </ligand>
</feature>
<feature type="compositionally biased region" description="Polar residues" evidence="7">
    <location>
        <begin position="1897"/>
        <end position="1918"/>
    </location>
</feature>
<feature type="compositionally biased region" description="Polar residues" evidence="7">
    <location>
        <begin position="1409"/>
        <end position="1429"/>
    </location>
</feature>
<dbReference type="Gene3D" id="1.20.120.720">
    <property type="entry name" value="Myosin VI head, motor domain, U50 subdomain"/>
    <property type="match status" value="1"/>
</dbReference>
<feature type="repeat" description="ANK" evidence="5">
    <location>
        <begin position="99"/>
        <end position="131"/>
    </location>
</feature>
<feature type="repeat" description="ANK" evidence="5">
    <location>
        <begin position="228"/>
        <end position="260"/>
    </location>
</feature>
<dbReference type="SUPFAM" id="SSF52540">
    <property type="entry name" value="P-loop containing nucleoside triphosphate hydrolases"/>
    <property type="match status" value="1"/>
</dbReference>
<dbReference type="GO" id="GO:0003774">
    <property type="term" value="F:cytoskeletal motor activity"/>
    <property type="evidence" value="ECO:0007669"/>
    <property type="project" value="UniProtKB-UniRule"/>
</dbReference>
<keyword evidence="1 6" id="KW-0547">Nucleotide-binding</keyword>